<dbReference type="NCBIfam" id="NF006182">
    <property type="entry name" value="PRK08316.1"/>
    <property type="match status" value="1"/>
</dbReference>
<evidence type="ECO:0000259" key="1">
    <source>
        <dbReference type="Pfam" id="PF00501"/>
    </source>
</evidence>
<dbReference type="Proteomes" id="UP000235739">
    <property type="component" value="Unassembled WGS sequence"/>
</dbReference>
<evidence type="ECO:0000313" key="3">
    <source>
        <dbReference type="EMBL" id="PMQ20448.1"/>
    </source>
</evidence>
<dbReference type="CDD" id="cd17631">
    <property type="entry name" value="FACL_FadD13-like"/>
    <property type="match status" value="1"/>
</dbReference>
<dbReference type="Gene3D" id="3.40.50.12780">
    <property type="entry name" value="N-terminal domain of ligase-like"/>
    <property type="match status" value="1"/>
</dbReference>
<organism evidence="3 4">
    <name type="scientific">Glutamicibacter arilaitensis</name>
    <dbReference type="NCBI Taxonomy" id="256701"/>
    <lineage>
        <taxon>Bacteria</taxon>
        <taxon>Bacillati</taxon>
        <taxon>Actinomycetota</taxon>
        <taxon>Actinomycetes</taxon>
        <taxon>Micrococcales</taxon>
        <taxon>Micrococcaceae</taxon>
        <taxon>Glutamicibacter</taxon>
    </lineage>
</organism>
<dbReference type="InterPro" id="IPR042099">
    <property type="entry name" value="ANL_N_sf"/>
</dbReference>
<dbReference type="GO" id="GO:0016878">
    <property type="term" value="F:acid-thiol ligase activity"/>
    <property type="evidence" value="ECO:0007669"/>
    <property type="project" value="UniProtKB-ARBA"/>
</dbReference>
<evidence type="ECO:0000259" key="2">
    <source>
        <dbReference type="Pfam" id="PF13193"/>
    </source>
</evidence>
<gene>
    <name evidence="3" type="ORF">CIK84_02195</name>
</gene>
<dbReference type="RefSeq" id="WP_102597390.1">
    <property type="nucleotide sequence ID" value="NZ_JBQDKG010000042.1"/>
</dbReference>
<dbReference type="SUPFAM" id="SSF56801">
    <property type="entry name" value="Acetyl-CoA synthetase-like"/>
    <property type="match status" value="1"/>
</dbReference>
<dbReference type="PANTHER" id="PTHR43767:SF1">
    <property type="entry name" value="NONRIBOSOMAL PEPTIDE SYNTHASE PES1 (EUROFUNG)-RELATED"/>
    <property type="match status" value="1"/>
</dbReference>
<feature type="domain" description="AMP-dependent synthetase/ligase" evidence="1">
    <location>
        <begin position="22"/>
        <end position="387"/>
    </location>
</feature>
<dbReference type="PANTHER" id="PTHR43767">
    <property type="entry name" value="LONG-CHAIN-FATTY-ACID--COA LIGASE"/>
    <property type="match status" value="1"/>
</dbReference>
<dbReference type="InterPro" id="IPR045851">
    <property type="entry name" value="AMP-bd_C_sf"/>
</dbReference>
<accession>A0A2N7S2Q6</accession>
<feature type="domain" description="AMP-binding enzyme C-terminal" evidence="2">
    <location>
        <begin position="437"/>
        <end position="512"/>
    </location>
</feature>
<dbReference type="Gene3D" id="3.30.300.30">
    <property type="match status" value="1"/>
</dbReference>
<dbReference type="InterPro" id="IPR050237">
    <property type="entry name" value="ATP-dep_AMP-bd_enzyme"/>
</dbReference>
<dbReference type="InterPro" id="IPR000873">
    <property type="entry name" value="AMP-dep_synth/lig_dom"/>
</dbReference>
<protein>
    <submittedName>
        <fullName evidence="3">Acyl-CoA synthetase</fullName>
    </submittedName>
</protein>
<dbReference type="Pfam" id="PF13193">
    <property type="entry name" value="AMP-binding_C"/>
    <property type="match status" value="1"/>
</dbReference>
<dbReference type="InterPro" id="IPR020845">
    <property type="entry name" value="AMP-binding_CS"/>
</dbReference>
<proteinExistence type="predicted"/>
<evidence type="ECO:0000313" key="4">
    <source>
        <dbReference type="Proteomes" id="UP000235739"/>
    </source>
</evidence>
<dbReference type="AlphaFoldDB" id="A0A2N7S2Q6"/>
<name>A0A2N7S2Q6_9MICC</name>
<dbReference type="PROSITE" id="PS00455">
    <property type="entry name" value="AMP_BINDING"/>
    <property type="match status" value="1"/>
</dbReference>
<dbReference type="InterPro" id="IPR025110">
    <property type="entry name" value="AMP-bd_C"/>
</dbReference>
<dbReference type="EMBL" id="PNQX01000001">
    <property type="protein sequence ID" value="PMQ20448.1"/>
    <property type="molecule type" value="Genomic_DNA"/>
</dbReference>
<sequence>MNPLASGTQSKSQDQNTIDALLRRAAARTPKAVALSFEERSWDYQQLDAAVHRLTTRLQRAGLPAGSRVAAYAANSDAYAILFIACAASGLVHVPVNFALKGEELAYLLNDSGAALVIADGPRMDLVQELRDAHKLEQLQQVWPMLPGESPGISVLETALDQNAPIDANTSQVSSGDLVQLLYTSGTTSAPKGAMMTHAALVAQYISAIIALDLEASDRPLIAMPLYHSAAMHVFLLPYLSLGASIRLLAKPDIGQMLERVEAEHINSLFLAPTVWVPLSNHPDLETRNLDSLAKAQYGASIMPTTVLARLRERFPKIGFYNCFGQSELGPLCTVLRPEEHDARPASCGRPVFHVEARVINAEGQLAEAGEPGEIQYRSPQVMSGYWNKPEETEQAFTDGWFRSGDQVAKDRGGYIQVVDRIKDVINTGGVLVAPREVEDAIYELPEVAEVAVVGIDDPRWIEAIAAVIVLKDDTHLSAQAVRDHVKSRLAGYKVPKRVDFVAQLPRNQSGKLLKRQLRAERTGVQGAGN</sequence>
<dbReference type="Pfam" id="PF00501">
    <property type="entry name" value="AMP-binding"/>
    <property type="match status" value="1"/>
</dbReference>
<comment type="caution">
    <text evidence="3">The sequence shown here is derived from an EMBL/GenBank/DDBJ whole genome shotgun (WGS) entry which is preliminary data.</text>
</comment>
<reference evidence="3 4" key="1">
    <citation type="journal article" date="2017" name="Elife">
        <title>Extensive horizontal gene transfer in cheese-associated bacteria.</title>
        <authorList>
            <person name="Bonham K.S."/>
            <person name="Wolfe B.E."/>
            <person name="Dutton R.J."/>
        </authorList>
    </citation>
    <scope>NUCLEOTIDE SEQUENCE [LARGE SCALE GENOMIC DNA]</scope>
    <source>
        <strain evidence="3 4">JB182</strain>
    </source>
</reference>